<keyword evidence="3" id="KW-0645">Protease</keyword>
<gene>
    <name evidence="9" type="primary">Aste57867_15869</name>
    <name evidence="8" type="ORF">As57867_015813</name>
    <name evidence="9" type="ORF">ASTE57867_15869</name>
</gene>
<proteinExistence type="inferred from homology"/>
<organism evidence="9 10">
    <name type="scientific">Aphanomyces stellatus</name>
    <dbReference type="NCBI Taxonomy" id="120398"/>
    <lineage>
        <taxon>Eukaryota</taxon>
        <taxon>Sar</taxon>
        <taxon>Stramenopiles</taxon>
        <taxon>Oomycota</taxon>
        <taxon>Saprolegniomycetes</taxon>
        <taxon>Saprolegniales</taxon>
        <taxon>Verrucalvaceae</taxon>
        <taxon>Aphanomyces</taxon>
    </lineage>
</organism>
<keyword evidence="4" id="KW-0833">Ubl conjugation pathway</keyword>
<dbReference type="GO" id="GO:0016926">
    <property type="term" value="P:protein desumoylation"/>
    <property type="evidence" value="ECO:0007669"/>
    <property type="project" value="TreeGrafter"/>
</dbReference>
<dbReference type="GO" id="GO:0005737">
    <property type="term" value="C:cytoplasm"/>
    <property type="evidence" value="ECO:0007669"/>
    <property type="project" value="TreeGrafter"/>
</dbReference>
<evidence type="ECO:0000313" key="8">
    <source>
        <dbReference type="EMBL" id="KAF0693123.1"/>
    </source>
</evidence>
<feature type="region of interest" description="Disordered" evidence="6">
    <location>
        <begin position="464"/>
        <end position="540"/>
    </location>
</feature>
<dbReference type="InterPro" id="IPR003653">
    <property type="entry name" value="Peptidase_C48_C"/>
</dbReference>
<dbReference type="SUPFAM" id="SSF54001">
    <property type="entry name" value="Cysteine proteinases"/>
    <property type="match status" value="1"/>
</dbReference>
<evidence type="ECO:0000313" key="10">
    <source>
        <dbReference type="Proteomes" id="UP000332933"/>
    </source>
</evidence>
<dbReference type="OrthoDB" id="442460at2759"/>
<evidence type="ECO:0000256" key="6">
    <source>
        <dbReference type="SAM" id="MobiDB-lite"/>
    </source>
</evidence>
<keyword evidence="2" id="KW-0597">Phosphoprotein</keyword>
<dbReference type="AlphaFoldDB" id="A0A485L607"/>
<keyword evidence="10" id="KW-1185">Reference proteome</keyword>
<evidence type="ECO:0000256" key="4">
    <source>
        <dbReference type="ARBA" id="ARBA00022786"/>
    </source>
</evidence>
<accession>A0A485L607</accession>
<keyword evidence="5" id="KW-0378">Hydrolase</keyword>
<dbReference type="GO" id="GO:0005634">
    <property type="term" value="C:nucleus"/>
    <property type="evidence" value="ECO:0007669"/>
    <property type="project" value="TreeGrafter"/>
</dbReference>
<dbReference type="Proteomes" id="UP000332933">
    <property type="component" value="Unassembled WGS sequence"/>
</dbReference>
<protein>
    <submittedName>
        <fullName evidence="9">Aste57867_15869 protein</fullName>
    </submittedName>
</protein>
<evidence type="ECO:0000256" key="5">
    <source>
        <dbReference type="ARBA" id="ARBA00022801"/>
    </source>
</evidence>
<comment type="similarity">
    <text evidence="1">Belongs to the peptidase C48 family.</text>
</comment>
<dbReference type="InterPro" id="IPR051947">
    <property type="entry name" value="Sentrin-specific_protease"/>
</dbReference>
<dbReference type="PANTHER" id="PTHR46896">
    <property type="entry name" value="SENTRIN-SPECIFIC PROTEASE"/>
    <property type="match status" value="1"/>
</dbReference>
<evidence type="ECO:0000259" key="7">
    <source>
        <dbReference type="PROSITE" id="PS50600"/>
    </source>
</evidence>
<name>A0A485L607_9STRA</name>
<dbReference type="EMBL" id="CAADRA010005787">
    <property type="protein sequence ID" value="VFT92656.1"/>
    <property type="molecule type" value="Genomic_DNA"/>
</dbReference>
<evidence type="ECO:0000256" key="3">
    <source>
        <dbReference type="ARBA" id="ARBA00022670"/>
    </source>
</evidence>
<sequence>MSPPPMIESIRVEFNASFRSTGMGLRLYKATENGIGALLVCTVFTTPEPVRALPPCRYQLDAVGDTVVRHMKFTEIVSLVSKHSEYPVDVSFVRTPDAFDLHFPSPNEKLNLKINERKDGLARCEIIGYIPPYRCTGTIPSTLCGTHCIRAVNGVDLSQAHETSKVVDAIKHATFPLVISVDIVQTAESTVAQNNEVALTRRVTADAANKRLAPLSALSIANMKRLRGPPATIVLDDTDDEEESSEVASYNPTTSPQALRGLSPLTVDKAVRTPYGIGSILQVIRPVTASATVRLLHYKVQLPYGVGYFQPSALECIDDKTQFTYYKQKTKGWVVLTYGDTARLHGKRLLNDSVLEFYLSYLMDTMTLRDKAYICSSFLFGQYLDNKKLGGKAGGKGKGVEKAYESVCRWTKSVDIFDVKYLVIPINEDGHWSVVIVCNLYRFARVDRCRCNLHCEVPKPVKEKPAVAKTTTKRPRPKAANDGKTSKRTKKSSPKTTPAQENEKINVIDEASSPVLPTQENSEIASSQPKDLSTADEKRLATSDDTMCNAAPCRESDKTIDPDANVDCKMDDDVLPMQEETATTVEIIPEEPTTGVGELTEWPLNVTSSYSIPEDENRLPTEEASFSAVNPEAGSLDKNDPCAVDKVESATNNPFIAPVEMPIDNTIPSDELPKKKGPTDPIFCSVCLLEQDRVEGENHRPCILVLDSLKAHRTVRISNFLREYLQMEWNARKAESCGPMSFTLNNLPAFGCPDIPRQTNYTDCGVFVLHYVEKFLTRPPLISTAFVASRATDSQGILSTQWFPQSDIAAKRIYIRQLIEQLSAKAKRGDSHSCKKESSVSGV</sequence>
<dbReference type="GO" id="GO:0070139">
    <property type="term" value="F:SUMO-specific endopeptidase activity"/>
    <property type="evidence" value="ECO:0007669"/>
    <property type="project" value="TreeGrafter"/>
</dbReference>
<feature type="domain" description="Ubiquitin-like protease family profile" evidence="7">
    <location>
        <begin position="334"/>
        <end position="775"/>
    </location>
</feature>
<reference evidence="8" key="2">
    <citation type="submission" date="2019-06" db="EMBL/GenBank/DDBJ databases">
        <title>Genomics analysis of Aphanomyces spp. identifies a new class of oomycete effector associated with host adaptation.</title>
        <authorList>
            <person name="Gaulin E."/>
        </authorList>
    </citation>
    <scope>NUCLEOTIDE SEQUENCE</scope>
    <source>
        <strain evidence="8">CBS 578.67</strain>
    </source>
</reference>
<feature type="compositionally biased region" description="Polar residues" evidence="6">
    <location>
        <begin position="515"/>
        <end position="531"/>
    </location>
</feature>
<evidence type="ECO:0000256" key="2">
    <source>
        <dbReference type="ARBA" id="ARBA00022553"/>
    </source>
</evidence>
<dbReference type="Gene3D" id="1.10.418.20">
    <property type="match status" value="1"/>
</dbReference>
<evidence type="ECO:0000256" key="1">
    <source>
        <dbReference type="ARBA" id="ARBA00005234"/>
    </source>
</evidence>
<dbReference type="PANTHER" id="PTHR46896:SF3">
    <property type="entry name" value="FI06413P-RELATED"/>
    <property type="match status" value="1"/>
</dbReference>
<dbReference type="Pfam" id="PF02902">
    <property type="entry name" value="Peptidase_C48"/>
    <property type="match status" value="2"/>
</dbReference>
<dbReference type="InterPro" id="IPR038765">
    <property type="entry name" value="Papain-like_cys_pep_sf"/>
</dbReference>
<reference evidence="9 10" key="1">
    <citation type="submission" date="2019-03" db="EMBL/GenBank/DDBJ databases">
        <authorList>
            <person name="Gaulin E."/>
            <person name="Dumas B."/>
        </authorList>
    </citation>
    <scope>NUCLEOTIDE SEQUENCE [LARGE SCALE GENOMIC DNA]</scope>
    <source>
        <strain evidence="9">CBS 568.67</strain>
    </source>
</reference>
<dbReference type="EMBL" id="VJMH01005766">
    <property type="protein sequence ID" value="KAF0693123.1"/>
    <property type="molecule type" value="Genomic_DNA"/>
</dbReference>
<evidence type="ECO:0000313" key="9">
    <source>
        <dbReference type="EMBL" id="VFT92656.1"/>
    </source>
</evidence>
<dbReference type="Gene3D" id="3.40.395.10">
    <property type="entry name" value="Adenoviral Proteinase, Chain A"/>
    <property type="match status" value="1"/>
</dbReference>
<dbReference type="GO" id="GO:0006508">
    <property type="term" value="P:proteolysis"/>
    <property type="evidence" value="ECO:0007669"/>
    <property type="project" value="UniProtKB-KW"/>
</dbReference>
<dbReference type="PROSITE" id="PS50600">
    <property type="entry name" value="ULP_PROTEASE"/>
    <property type="match status" value="1"/>
</dbReference>